<feature type="disulfide bond" evidence="13">
    <location>
        <begin position="162"/>
        <end position="180"/>
    </location>
</feature>
<evidence type="ECO:0000256" key="14">
    <source>
        <dbReference type="PROSITE-ProRule" id="PRU00461"/>
    </source>
</evidence>
<dbReference type="InterPro" id="IPR018097">
    <property type="entry name" value="EGF_Ca-bd_CS"/>
</dbReference>
<sequence>MKGTKTLLSYLLFIIGLQWKTVYALPPTCNEHEFMCELDKRCLNGAWKCDGEDDCGDNSDEENCPAKTCPPNKFKCGNGRCIPESWTCDNMDDCGDNTDESTPWLHCPVTPYCDSDHFQCEKTKQCIFRYEHCDGHNDCGEGDDSDERNCEKKTCATDEFQCNNGHCITDTWKCDGSKDCTDGSDEVNCNNKTCKADQFKCVTSGHCISADSRCDGVSECIDNSDEAGCGKTTAPPKGIEKKALKSIKTNHPINSTKQLTSTTTTTTTTTTMAPCHDYQFKCSKSGKCIHKSWMCDGEPDCPDYEDEAKETCSANECASDEFRCSNGKCIDSIQKCDGTNHCSDGSDEKDCSTNIEIPCHKGTFQCRNSTKCIDFSMVCNNVPNCPMGDDEDAKCGINECEIGNDGCHHDCVDKDIGYECKCRLGYKLAKDGKSCEDLDDCQEFGICSQKCLNTKGSYKCQCGKGYHLAPNKRSCKAEAPEPFLVFANQYDVRSISTSGKDYRQISESKSASAVAVDIEDSMIYWTDTIEKTINRRKINKDLSSTNSKPQVLVQNLTKPESLAVDWIHRKIYWIDTGKNELHVSNLDGSHSKLLIKGNDQIELRSLAVYPEKQYIYWADWGSEPKIERANLMGEERTTILSHEHVKWTSSIAVDPTIERIFWVDMSSHRICSSDIHGKDKREIVSGLTSPYGVAVFEDYVYWTDLHLKKLFKADKFKGSNVKQFGSYLYQPMDIRVFHPLLQTKYAHPCSDDDNGGCSHLCFATSDKERTCACPYTFKLSSDGKTCLSNIQTTATTLKTNPTVSSICEYKCHSSNKCILKSQICDGKYQCPEHDDERQCGPKVVVTKDQTISETSPDDEDDESTKTIIAGVVSASIVVLVLVAVLFYCKTKRSRQGLSIVYETDTDYITSKDSKNGVFFPVPTKQKRQNSDKNFENVNFKPYDEADSKVPLQMSDPIGDTIVDEYPGGEDDESFDDDRTPIIPRFV</sequence>
<dbReference type="OrthoDB" id="5958943at2759"/>
<dbReference type="SMART" id="SM00192">
    <property type="entry name" value="LDLa"/>
    <property type="match status" value="9"/>
</dbReference>
<dbReference type="PROSITE" id="PS01209">
    <property type="entry name" value="LDLRA_1"/>
    <property type="match status" value="3"/>
</dbReference>
<dbReference type="FunFam" id="4.10.400.10:FF:000113">
    <property type="entry name" value="Low-density lipoprotein receptor-related protein 8"/>
    <property type="match status" value="1"/>
</dbReference>
<keyword evidence="7" id="KW-0677">Repeat</keyword>
<feature type="disulfide bond" evidence="13">
    <location>
        <begin position="824"/>
        <end position="839"/>
    </location>
</feature>
<keyword evidence="2" id="KW-1003">Cell membrane</keyword>
<dbReference type="InterPro" id="IPR002172">
    <property type="entry name" value="LDrepeatLR_classA_rpt"/>
</dbReference>
<dbReference type="InterPro" id="IPR000033">
    <property type="entry name" value="LDLR_classB_rpt"/>
</dbReference>
<keyword evidence="11" id="KW-0675">Receptor</keyword>
<dbReference type="GeneID" id="136813203"/>
<comment type="caution">
    <text evidence="13">Lacks conserved residue(s) required for the propagation of feature annotation.</text>
</comment>
<evidence type="ECO:0000256" key="1">
    <source>
        <dbReference type="ARBA" id="ARBA00004251"/>
    </source>
</evidence>
<dbReference type="Gene3D" id="2.120.10.30">
    <property type="entry name" value="TolB, C-terminal domain"/>
    <property type="match status" value="1"/>
</dbReference>
<evidence type="ECO:0000256" key="17">
    <source>
        <dbReference type="SAM" id="SignalP"/>
    </source>
</evidence>
<keyword evidence="8 16" id="KW-1133">Transmembrane helix</keyword>
<evidence type="ECO:0000256" key="8">
    <source>
        <dbReference type="ARBA" id="ARBA00022989"/>
    </source>
</evidence>
<dbReference type="FunFam" id="4.10.400.10:FF:000011">
    <property type="entry name" value="Low-density lipoprotein receptor-related protein 1"/>
    <property type="match status" value="1"/>
</dbReference>
<name>A0A7M5XAN6_9CNID</name>
<dbReference type="PANTHER" id="PTHR22722">
    <property type="entry name" value="LOW-DENSITY LIPOPROTEIN RECEPTOR-RELATED PROTEIN 2-RELATED"/>
    <property type="match status" value="1"/>
</dbReference>
<feature type="transmembrane region" description="Helical" evidence="16">
    <location>
        <begin position="867"/>
        <end position="888"/>
    </location>
</feature>
<evidence type="ECO:0000256" key="16">
    <source>
        <dbReference type="SAM" id="Phobius"/>
    </source>
</evidence>
<feature type="disulfide bond" evidence="13">
    <location>
        <begin position="155"/>
        <end position="167"/>
    </location>
</feature>
<dbReference type="SMART" id="SM00179">
    <property type="entry name" value="EGF_CA"/>
    <property type="match status" value="2"/>
</dbReference>
<dbReference type="Pfam" id="PF07645">
    <property type="entry name" value="EGF_CA"/>
    <property type="match status" value="2"/>
</dbReference>
<feature type="domain" description="EGF-like" evidence="18">
    <location>
        <begin position="420"/>
        <end position="435"/>
    </location>
</feature>
<keyword evidence="10 13" id="KW-1015">Disulfide bond</keyword>
<dbReference type="GO" id="GO:0006898">
    <property type="term" value="P:receptor-mediated endocytosis"/>
    <property type="evidence" value="ECO:0007669"/>
    <property type="project" value="TreeGrafter"/>
</dbReference>
<keyword evidence="5 16" id="KW-0812">Transmembrane</keyword>
<feature type="disulfide bond" evidence="13">
    <location>
        <begin position="317"/>
        <end position="329"/>
    </location>
</feature>
<feature type="disulfide bond" evidence="13">
    <location>
        <begin position="174"/>
        <end position="189"/>
    </location>
</feature>
<dbReference type="GO" id="GO:0043235">
    <property type="term" value="C:receptor complex"/>
    <property type="evidence" value="ECO:0007669"/>
    <property type="project" value="TreeGrafter"/>
</dbReference>
<dbReference type="FunFam" id="4.10.400.10:FF:000034">
    <property type="entry name" value="Low-density lipoprotein receptor-related protein 2"/>
    <property type="match status" value="1"/>
</dbReference>
<evidence type="ECO:0000256" key="2">
    <source>
        <dbReference type="ARBA" id="ARBA00022475"/>
    </source>
</evidence>
<dbReference type="PROSITE" id="PS01186">
    <property type="entry name" value="EGF_2"/>
    <property type="match status" value="2"/>
</dbReference>
<dbReference type="CDD" id="cd00054">
    <property type="entry name" value="EGF_CA"/>
    <property type="match status" value="1"/>
</dbReference>
<protein>
    <recommendedName>
        <fullName evidence="18">EGF-like domain-containing protein</fullName>
    </recommendedName>
</protein>
<dbReference type="InterPro" id="IPR051221">
    <property type="entry name" value="LDLR-related"/>
</dbReference>
<dbReference type="GO" id="GO:0016324">
    <property type="term" value="C:apical plasma membrane"/>
    <property type="evidence" value="ECO:0007669"/>
    <property type="project" value="TreeGrafter"/>
</dbReference>
<evidence type="ECO:0000259" key="18">
    <source>
        <dbReference type="PROSITE" id="PS01186"/>
    </source>
</evidence>
<keyword evidence="12" id="KW-0325">Glycoprotein</keyword>
<evidence type="ECO:0000256" key="13">
    <source>
        <dbReference type="PROSITE-ProRule" id="PRU00124"/>
    </source>
</evidence>
<dbReference type="PRINTS" id="PR00261">
    <property type="entry name" value="LDLRECEPTOR"/>
</dbReference>
<dbReference type="RefSeq" id="XP_066925827.1">
    <property type="nucleotide sequence ID" value="XM_067069726.1"/>
</dbReference>
<dbReference type="PANTHER" id="PTHR22722:SF14">
    <property type="entry name" value="MEGALIN, ISOFORM A"/>
    <property type="match status" value="1"/>
</dbReference>
<dbReference type="InterPro" id="IPR011042">
    <property type="entry name" value="6-blade_b-propeller_TolB-like"/>
</dbReference>
<dbReference type="InterPro" id="IPR001881">
    <property type="entry name" value="EGF-like_Ca-bd_dom"/>
</dbReference>
<feature type="disulfide bond" evidence="13">
    <location>
        <begin position="324"/>
        <end position="342"/>
    </location>
</feature>
<feature type="domain" description="EGF-like" evidence="18">
    <location>
        <begin position="460"/>
        <end position="475"/>
    </location>
</feature>
<dbReference type="SMART" id="SM00181">
    <property type="entry name" value="EGF"/>
    <property type="match status" value="3"/>
</dbReference>
<feature type="disulfide bond" evidence="13">
    <location>
        <begin position="49"/>
        <end position="64"/>
    </location>
</feature>
<feature type="repeat" description="LDL-receptor class B" evidence="14">
    <location>
        <begin position="569"/>
        <end position="612"/>
    </location>
</feature>
<dbReference type="PROSITE" id="PS50068">
    <property type="entry name" value="LDLRA_2"/>
    <property type="match status" value="9"/>
</dbReference>
<keyword evidence="4" id="KW-0254">Endocytosis</keyword>
<dbReference type="FunFam" id="2.120.10.30:FF:000241">
    <property type="entry name" value="Low-density lipoprotein receptor-related protein 6"/>
    <property type="match status" value="1"/>
</dbReference>
<dbReference type="InterPro" id="IPR009030">
    <property type="entry name" value="Growth_fac_rcpt_cys_sf"/>
</dbReference>
<evidence type="ECO:0000313" key="19">
    <source>
        <dbReference type="EnsemblMetazoa" id="CLYHEMP020380.1"/>
    </source>
</evidence>
<evidence type="ECO:0000313" key="20">
    <source>
        <dbReference type="Proteomes" id="UP000594262"/>
    </source>
</evidence>
<dbReference type="InterPro" id="IPR000152">
    <property type="entry name" value="EGF-type_Asp/Asn_hydroxyl_site"/>
</dbReference>
<feature type="disulfide bond" evidence="13">
    <location>
        <begin position="336"/>
        <end position="351"/>
    </location>
</feature>
<evidence type="ECO:0000256" key="6">
    <source>
        <dbReference type="ARBA" id="ARBA00022729"/>
    </source>
</evidence>
<keyword evidence="20" id="KW-1185">Reference proteome</keyword>
<dbReference type="InterPro" id="IPR036055">
    <property type="entry name" value="LDL_receptor-like_sf"/>
</dbReference>
<dbReference type="GO" id="GO:0005509">
    <property type="term" value="F:calcium ion binding"/>
    <property type="evidence" value="ECO:0007669"/>
    <property type="project" value="InterPro"/>
</dbReference>
<dbReference type="PROSITE" id="PS51120">
    <property type="entry name" value="LDLRB"/>
    <property type="match status" value="4"/>
</dbReference>
<evidence type="ECO:0000256" key="7">
    <source>
        <dbReference type="ARBA" id="ARBA00022737"/>
    </source>
</evidence>
<dbReference type="Gene3D" id="4.10.400.10">
    <property type="entry name" value="Low-density Lipoprotein Receptor"/>
    <property type="match status" value="9"/>
</dbReference>
<dbReference type="FunFam" id="4.10.400.10:FF:000005">
    <property type="entry name" value="low-density lipoprotein receptor-related protein 1B"/>
    <property type="match status" value="1"/>
</dbReference>
<dbReference type="SUPFAM" id="SSF63825">
    <property type="entry name" value="YWTD domain"/>
    <property type="match status" value="1"/>
</dbReference>
<dbReference type="InterPro" id="IPR000742">
    <property type="entry name" value="EGF"/>
</dbReference>
<evidence type="ECO:0000256" key="12">
    <source>
        <dbReference type="ARBA" id="ARBA00023180"/>
    </source>
</evidence>
<dbReference type="Pfam" id="PF00058">
    <property type="entry name" value="Ldl_recept_b"/>
    <property type="match status" value="1"/>
</dbReference>
<dbReference type="Pfam" id="PF14670">
    <property type="entry name" value="FXa_inhibition"/>
    <property type="match status" value="1"/>
</dbReference>
<proteinExistence type="predicted"/>
<dbReference type="GO" id="GO:0042562">
    <property type="term" value="F:hormone binding"/>
    <property type="evidence" value="ECO:0007669"/>
    <property type="project" value="TreeGrafter"/>
</dbReference>
<dbReference type="SMART" id="SM00135">
    <property type="entry name" value="LY"/>
    <property type="match status" value="5"/>
</dbReference>
<feature type="chain" id="PRO_5029824905" description="EGF-like domain-containing protein" evidence="17">
    <location>
        <begin position="25"/>
        <end position="986"/>
    </location>
</feature>
<dbReference type="Gene3D" id="2.10.25.10">
    <property type="entry name" value="Laminin"/>
    <property type="match status" value="2"/>
</dbReference>
<feature type="region of interest" description="Disordered" evidence="15">
    <location>
        <begin position="948"/>
        <end position="979"/>
    </location>
</feature>
<feature type="compositionally biased region" description="Acidic residues" evidence="15">
    <location>
        <begin position="966"/>
        <end position="975"/>
    </location>
</feature>
<dbReference type="SUPFAM" id="SSF57424">
    <property type="entry name" value="LDL receptor-like module"/>
    <property type="match status" value="8"/>
</dbReference>
<evidence type="ECO:0000256" key="4">
    <source>
        <dbReference type="ARBA" id="ARBA00022583"/>
    </source>
</evidence>
<accession>A0A7M5XAN6</accession>
<dbReference type="FunFam" id="2.10.25.10:FF:000009">
    <property type="entry name" value="Low-density lipoprotein receptor isoform 1"/>
    <property type="match status" value="1"/>
</dbReference>
<feature type="repeat" description="LDL-receptor class B" evidence="14">
    <location>
        <begin position="658"/>
        <end position="699"/>
    </location>
</feature>
<keyword evidence="6 17" id="KW-0732">Signal</keyword>
<feature type="disulfide bond" evidence="13">
    <location>
        <begin position="69"/>
        <end position="81"/>
    </location>
</feature>
<dbReference type="AlphaFoldDB" id="A0A7M5XAN6"/>
<keyword evidence="3" id="KW-0245">EGF-like domain</keyword>
<dbReference type="SUPFAM" id="SSF57184">
    <property type="entry name" value="Growth factor receptor domain"/>
    <property type="match status" value="1"/>
</dbReference>
<organism evidence="19 20">
    <name type="scientific">Clytia hemisphaerica</name>
    <dbReference type="NCBI Taxonomy" id="252671"/>
    <lineage>
        <taxon>Eukaryota</taxon>
        <taxon>Metazoa</taxon>
        <taxon>Cnidaria</taxon>
        <taxon>Hydrozoa</taxon>
        <taxon>Hydroidolina</taxon>
        <taxon>Leptothecata</taxon>
        <taxon>Obeliida</taxon>
        <taxon>Clytiidae</taxon>
        <taxon>Clytia</taxon>
    </lineage>
</organism>
<dbReference type="InterPro" id="IPR023415">
    <property type="entry name" value="LDLR_class-A_CS"/>
</dbReference>
<dbReference type="Proteomes" id="UP000594262">
    <property type="component" value="Unplaced"/>
</dbReference>
<evidence type="ECO:0000256" key="10">
    <source>
        <dbReference type="ARBA" id="ARBA00023157"/>
    </source>
</evidence>
<feature type="disulfide bond" evidence="13">
    <location>
        <begin position="76"/>
        <end position="94"/>
    </location>
</feature>
<feature type="disulfide bond" evidence="13">
    <location>
        <begin position="214"/>
        <end position="229"/>
    </location>
</feature>
<feature type="signal peptide" evidence="17">
    <location>
        <begin position="1"/>
        <end position="24"/>
    </location>
</feature>
<dbReference type="InterPro" id="IPR049883">
    <property type="entry name" value="NOTCH1_EGF-like"/>
</dbReference>
<evidence type="ECO:0000256" key="9">
    <source>
        <dbReference type="ARBA" id="ARBA00023136"/>
    </source>
</evidence>
<reference evidence="19" key="1">
    <citation type="submission" date="2021-01" db="UniProtKB">
        <authorList>
            <consortium name="EnsemblMetazoa"/>
        </authorList>
    </citation>
    <scope>IDENTIFICATION</scope>
</reference>
<keyword evidence="9 16" id="KW-0472">Membrane</keyword>
<evidence type="ECO:0000256" key="11">
    <source>
        <dbReference type="ARBA" id="ARBA00023170"/>
    </source>
</evidence>
<feature type="repeat" description="LDL-receptor class B" evidence="14">
    <location>
        <begin position="613"/>
        <end position="657"/>
    </location>
</feature>
<evidence type="ECO:0000256" key="15">
    <source>
        <dbReference type="SAM" id="MobiDB-lite"/>
    </source>
</evidence>
<dbReference type="PROSITE" id="PS00010">
    <property type="entry name" value="ASX_HYDROXYL"/>
    <property type="match status" value="2"/>
</dbReference>
<dbReference type="PROSITE" id="PS01187">
    <property type="entry name" value="EGF_CA"/>
    <property type="match status" value="1"/>
</dbReference>
<dbReference type="EnsemblMetazoa" id="CLYHEMT020380.1">
    <property type="protein sequence ID" value="CLYHEMP020380.1"/>
    <property type="gene ID" value="CLYHEMG020380"/>
</dbReference>
<evidence type="ECO:0000256" key="5">
    <source>
        <dbReference type="ARBA" id="ARBA00022692"/>
    </source>
</evidence>
<feature type="repeat" description="LDL-receptor class B" evidence="14">
    <location>
        <begin position="521"/>
        <end position="568"/>
    </location>
</feature>
<dbReference type="CDD" id="cd00112">
    <property type="entry name" value="LDLa"/>
    <property type="match status" value="8"/>
</dbReference>
<evidence type="ECO:0000256" key="3">
    <source>
        <dbReference type="ARBA" id="ARBA00022536"/>
    </source>
</evidence>
<comment type="subcellular location">
    <subcellularLocation>
        <location evidence="1">Cell membrane</location>
        <topology evidence="1">Single-pass type I membrane protein</topology>
    </subcellularLocation>
</comment>
<dbReference type="Pfam" id="PF00057">
    <property type="entry name" value="Ldl_recept_a"/>
    <property type="match status" value="8"/>
</dbReference>